<dbReference type="EMBL" id="BKCJ010004016">
    <property type="protein sequence ID" value="GEU58514.1"/>
    <property type="molecule type" value="Genomic_DNA"/>
</dbReference>
<keyword evidence="1" id="KW-0862">Zinc</keyword>
<dbReference type="InterPro" id="IPR036875">
    <property type="entry name" value="Znf_CCHC_sf"/>
</dbReference>
<dbReference type="AlphaFoldDB" id="A0A6L2LE91"/>
<feature type="region of interest" description="Disordered" evidence="2">
    <location>
        <begin position="200"/>
        <end position="224"/>
    </location>
</feature>
<dbReference type="Gene3D" id="4.10.60.10">
    <property type="entry name" value="Zinc finger, CCHC-type"/>
    <property type="match status" value="1"/>
</dbReference>
<dbReference type="InterPro" id="IPR021109">
    <property type="entry name" value="Peptidase_aspartic_dom_sf"/>
</dbReference>
<organism evidence="4">
    <name type="scientific">Tanacetum cinerariifolium</name>
    <name type="common">Dalmatian daisy</name>
    <name type="synonym">Chrysanthemum cinerariifolium</name>
    <dbReference type="NCBI Taxonomy" id="118510"/>
    <lineage>
        <taxon>Eukaryota</taxon>
        <taxon>Viridiplantae</taxon>
        <taxon>Streptophyta</taxon>
        <taxon>Embryophyta</taxon>
        <taxon>Tracheophyta</taxon>
        <taxon>Spermatophyta</taxon>
        <taxon>Magnoliopsida</taxon>
        <taxon>eudicotyledons</taxon>
        <taxon>Gunneridae</taxon>
        <taxon>Pentapetalae</taxon>
        <taxon>asterids</taxon>
        <taxon>campanulids</taxon>
        <taxon>Asterales</taxon>
        <taxon>Asteraceae</taxon>
        <taxon>Asteroideae</taxon>
        <taxon>Anthemideae</taxon>
        <taxon>Anthemidinae</taxon>
        <taxon>Tanacetum</taxon>
    </lineage>
</organism>
<name>A0A6L2LE91_TANCI</name>
<dbReference type="Gene3D" id="3.30.70.270">
    <property type="match status" value="1"/>
</dbReference>
<dbReference type="SUPFAM" id="SSF57756">
    <property type="entry name" value="Retrovirus zinc finger-like domains"/>
    <property type="match status" value="1"/>
</dbReference>
<dbReference type="InterPro" id="IPR032567">
    <property type="entry name" value="RTL1-rel"/>
</dbReference>
<dbReference type="InterPro" id="IPR001878">
    <property type="entry name" value="Znf_CCHC"/>
</dbReference>
<dbReference type="PANTHER" id="PTHR15503:SF45">
    <property type="entry name" value="RNA-DIRECTED DNA POLYMERASE HOMOLOG"/>
    <property type="match status" value="1"/>
</dbReference>
<sequence>MIYCWSLFARDSSYVMVTELFGLRSRGMVSDFSLNGTEGVVGLCQWFEKLESVFQISECKEKDRVKFAMATLRGRALTWWNGRTKAMGIEAANNTPWNEVRKWMTEEFCPRSMIQRMEQELYNLRMKGMDIDGYTNRFHELALLCPRMVEPKAVKVEQYLRGLTKSIRSDVTSSQPATINDAVRQAYQLAGELIQDKADEVTEGEKIKGEGDRGSRGDNLREHNRLQNQGRGDCWKYTKCGKLGHKTKRCQISDMSCYNCQEKGHRKRDCPRLGRNGQGGNNREGVYQLGALNAQEDPKVVTGTFLLNSHYATVLFDFSADRSFVFTKFSTLINIKPVEINTSYEVELADGKIVSTNNVLKGCTLNLLNHSFSIDLMVIEIGSFDVVIRMDWLSKNDAAILCGEKKVRIPLKNKALIIKCDRNQSRLKIISCIKARKYIENGCELFLAQVTGTVSNEKRVEDVPVIRNFLEVFPEDLRGLSLPRQVEFRIDLVPGATPVARAPYRLAPSELKELSEQLKELSEKGFIRLSSSPWGAPMLFVKKKDGSFRMCIDYRELNKLTIKNKYPLPRIDDLFDQLQEPGFDPGILRCSGSHAHYTDVFNEYIALADRPGKSLKFHRDGDRSSQLLVLNEEFLPSLKIGWLRCPNCSMEKRPQRRTGPKSPRRGRRRGKQVPQGKDEKDFEKKVKECLKLSEGKRLGAGDASRSDVERREMGKRASELSKMAAPFEALYGQKCQSPICWAKVKDSQLTSPEIIHETTKKIIHIKSRIQATPGRQKSYIYVRRKPLEFQRFGTLSFVSRNGLVHYSGGLSGHSQPEMDRLRADIRATNILLQGLPKDIYKLINHNMDDKDIWDNVKMLLEGSELTKDDHA</sequence>
<dbReference type="Pfam" id="PF08284">
    <property type="entry name" value="RVP_2"/>
    <property type="match status" value="1"/>
</dbReference>
<keyword evidence="1" id="KW-0479">Metal-binding</keyword>
<gene>
    <name evidence="4" type="ORF">Tci_030492</name>
</gene>
<keyword evidence="1" id="KW-0863">Zinc-finger</keyword>
<accession>A0A6L2LE91</accession>
<evidence type="ECO:0000259" key="3">
    <source>
        <dbReference type="PROSITE" id="PS50158"/>
    </source>
</evidence>
<dbReference type="CDD" id="cd00303">
    <property type="entry name" value="retropepsin_like"/>
    <property type="match status" value="1"/>
</dbReference>
<dbReference type="Gene3D" id="2.40.70.10">
    <property type="entry name" value="Acid Proteases"/>
    <property type="match status" value="1"/>
</dbReference>
<evidence type="ECO:0000256" key="1">
    <source>
        <dbReference type="PROSITE-ProRule" id="PRU00047"/>
    </source>
</evidence>
<dbReference type="InterPro" id="IPR005162">
    <property type="entry name" value="Retrotrans_gag_dom"/>
</dbReference>
<dbReference type="Pfam" id="PF03732">
    <property type="entry name" value="Retrotrans_gag"/>
    <property type="match status" value="1"/>
</dbReference>
<dbReference type="CDD" id="cd01647">
    <property type="entry name" value="RT_LTR"/>
    <property type="match status" value="1"/>
</dbReference>
<dbReference type="PANTHER" id="PTHR15503">
    <property type="entry name" value="LDOC1 RELATED"/>
    <property type="match status" value="1"/>
</dbReference>
<feature type="domain" description="CCHC-type" evidence="3">
    <location>
        <begin position="257"/>
        <end position="272"/>
    </location>
</feature>
<dbReference type="PROSITE" id="PS50158">
    <property type="entry name" value="ZF_CCHC"/>
    <property type="match status" value="1"/>
</dbReference>
<evidence type="ECO:0000313" key="4">
    <source>
        <dbReference type="EMBL" id="GEU58514.1"/>
    </source>
</evidence>
<protein>
    <recommendedName>
        <fullName evidence="3">CCHC-type domain-containing protein</fullName>
    </recommendedName>
</protein>
<feature type="region of interest" description="Disordered" evidence="2">
    <location>
        <begin position="651"/>
        <end position="682"/>
    </location>
</feature>
<feature type="compositionally biased region" description="Basic residues" evidence="2">
    <location>
        <begin position="654"/>
        <end position="671"/>
    </location>
</feature>
<dbReference type="GO" id="GO:0003676">
    <property type="term" value="F:nucleic acid binding"/>
    <property type="evidence" value="ECO:0007669"/>
    <property type="project" value="InterPro"/>
</dbReference>
<evidence type="ECO:0000256" key="2">
    <source>
        <dbReference type="SAM" id="MobiDB-lite"/>
    </source>
</evidence>
<dbReference type="InterPro" id="IPR043502">
    <property type="entry name" value="DNA/RNA_pol_sf"/>
</dbReference>
<dbReference type="GO" id="GO:0008270">
    <property type="term" value="F:zinc ion binding"/>
    <property type="evidence" value="ECO:0007669"/>
    <property type="project" value="UniProtKB-KW"/>
</dbReference>
<dbReference type="SUPFAM" id="SSF56672">
    <property type="entry name" value="DNA/RNA polymerases"/>
    <property type="match status" value="1"/>
</dbReference>
<dbReference type="SMART" id="SM00343">
    <property type="entry name" value="ZnF_C2HC"/>
    <property type="match status" value="2"/>
</dbReference>
<dbReference type="InterPro" id="IPR043128">
    <property type="entry name" value="Rev_trsase/Diguanyl_cyclase"/>
</dbReference>
<proteinExistence type="predicted"/>
<reference evidence="4" key="1">
    <citation type="journal article" date="2019" name="Sci. Rep.">
        <title>Draft genome of Tanacetum cinerariifolium, the natural source of mosquito coil.</title>
        <authorList>
            <person name="Yamashiro T."/>
            <person name="Shiraishi A."/>
            <person name="Satake H."/>
            <person name="Nakayama K."/>
        </authorList>
    </citation>
    <scope>NUCLEOTIDE SEQUENCE</scope>
</reference>
<dbReference type="Pfam" id="PF00098">
    <property type="entry name" value="zf-CCHC"/>
    <property type="match status" value="1"/>
</dbReference>
<comment type="caution">
    <text evidence="4">The sequence shown here is derived from an EMBL/GenBank/DDBJ whole genome shotgun (WGS) entry which is preliminary data.</text>
</comment>
<dbReference type="Gene3D" id="3.10.10.10">
    <property type="entry name" value="HIV Type 1 Reverse Transcriptase, subunit A, domain 1"/>
    <property type="match status" value="1"/>
</dbReference>